<dbReference type="CDD" id="cd02257">
    <property type="entry name" value="Peptidase_C19"/>
    <property type="match status" value="2"/>
</dbReference>
<dbReference type="InterPro" id="IPR001394">
    <property type="entry name" value="Peptidase_C19_UCH"/>
</dbReference>
<keyword evidence="3" id="KW-1133">Transmembrane helix</keyword>
<dbReference type="GO" id="GO:0004843">
    <property type="term" value="F:cysteine-type deubiquitinase activity"/>
    <property type="evidence" value="ECO:0007669"/>
    <property type="project" value="InterPro"/>
</dbReference>
<dbReference type="SUPFAM" id="SSF54001">
    <property type="entry name" value="Cysteine proteinases"/>
    <property type="match status" value="2"/>
</dbReference>
<accession>A0A0N5AZA9</accession>
<evidence type="ECO:0000259" key="5">
    <source>
        <dbReference type="PROSITE" id="PS50802"/>
    </source>
</evidence>
<reference evidence="7" key="1">
    <citation type="submission" date="2016-04" db="UniProtKB">
        <authorList>
            <consortium name="WormBaseParasite"/>
        </authorList>
    </citation>
    <scope>IDENTIFICATION</scope>
</reference>
<dbReference type="GO" id="GO:0000082">
    <property type="term" value="P:G1/S transition of mitotic cell cycle"/>
    <property type="evidence" value="ECO:0007669"/>
    <property type="project" value="TreeGrafter"/>
</dbReference>
<dbReference type="InterPro" id="IPR018200">
    <property type="entry name" value="USP_CS"/>
</dbReference>
<dbReference type="PROSITE" id="PS50235">
    <property type="entry name" value="USP_3"/>
    <property type="match status" value="1"/>
</dbReference>
<comment type="similarity">
    <text evidence="1">Belongs to the peptidase C19 family.</text>
</comment>
<evidence type="ECO:0000256" key="2">
    <source>
        <dbReference type="SAM" id="MobiDB-lite"/>
    </source>
</evidence>
<keyword evidence="3" id="KW-0812">Transmembrane</keyword>
<evidence type="ECO:0000256" key="3">
    <source>
        <dbReference type="SAM" id="Phobius"/>
    </source>
</evidence>
<dbReference type="Pfam" id="PF00443">
    <property type="entry name" value="UCH"/>
    <property type="match status" value="1"/>
</dbReference>
<dbReference type="PROSITE" id="PS00973">
    <property type="entry name" value="USP_2"/>
    <property type="match status" value="1"/>
</dbReference>
<sequence>MRWNMVAAAGMGNSWNVKMRISKHYDRKKPIFRQCRLNVDDKKNELRFVFESTSIPDQHFSFSSIQRFPKIAPKRMSVAFGIKSKNSEAQEILCEFQLLNHMLDFFTLMRRLISEGNQSSNTVIVRTRGVIQHKTTDLRSSSQSRSESSHTGTSTKKAKEDAGWENVKTMKSVLCSSPRKSYASPIVCKLEKEPLSPERTLDNYLTSDSECLLAGKEHQKPKKLRNENDVNENISPYFVYDDDFFNRRNILNETTPQRVKQRRSSPTILKEISVQASFDFFYRVAGLIGGFLFFVSTLCSLNIAIFKVVLLEDNVSEELPSLHQSGSARRRIYDMDDALLCQSPSKTPVSSRSSYYFSPSKELSNIRGGFENLGNTCYMNAILQSVCGVDEFSKELYRITSHIKNLHLVQLNEVPLMSAISELASRRLKASREEKIFLLQKIKCAVKNDAMRFSGYHQEDESDNVLKKIAHMDEVLVNKFSNPVTSNFSFTLRHEIKCESCGNIANRLEDGNDLPMHLPLEDMNKWNFDGGFLYSVQTLLDDSLRAEKVDFRCEKCGSSTSEISHKFQKLPRCIIVYFKRYTYDAVIAQGAKRKDKVEIPLFLTLQGHCLGETLQYASKISFVQASPSDSISSCQSLKRPAAKRRLSRQYSFEDVQEDGDFEHELNYTYDLADDSFMSYYGEQISAEKENEATDRNAMGSEREVVSCSGSRNYTYDELSFTSEEERIFADVEQNIINDDSTVPETVSYDDYRPQAKIPRTTSVLDDCDTSSSEMIDLNGNLDVDKPDDMSTYDFKDSLTVSGEGSVYTDEPIVHNKDLGGCGDYFSLNNSSATNSPISSIISSGPSPTYSKDERPNDDIEIFSQGAKNIYHGIRSLIYKPVDRKWRECTCEKLGLKISEEANDVLEKKAVEFEISILDGPSKYSMVEADGNCLFRALAYCITGGREEEHGKLRQKIVEFEKEFASVFKAVKGFTQDEWEHHLKQIAEDGFWGSDVEISVCATMLQVEIWTYLDGLWLCYRPRFFLDQQNHLAEISSKAYQFGKCFGLYLWNKNFHYIPVLEVSNANFLLNKNRAERISQIVENAEKGELKPSYRLLSVISHLGGTSESGHYVCDVWSRSGKRWLHCDDDSVSEVTEDSVRENRTSTGYIFFYIASDLLSQGDEA</sequence>
<dbReference type="PANTHER" id="PTHR24006">
    <property type="entry name" value="UBIQUITIN CARBOXYL-TERMINAL HYDROLASE"/>
    <property type="match status" value="1"/>
</dbReference>
<keyword evidence="6" id="KW-1185">Reference proteome</keyword>
<keyword evidence="3" id="KW-0472">Membrane</keyword>
<proteinExistence type="inferred from homology"/>
<dbReference type="InterPro" id="IPR038765">
    <property type="entry name" value="Papain-like_cys_pep_sf"/>
</dbReference>
<dbReference type="PANTHER" id="PTHR24006:SF915">
    <property type="entry name" value="UBIQUITIN CARBOXYL-TERMINAL HYDROLASE-RELATED"/>
    <property type="match status" value="1"/>
</dbReference>
<evidence type="ECO:0000256" key="1">
    <source>
        <dbReference type="ARBA" id="ARBA00009085"/>
    </source>
</evidence>
<evidence type="ECO:0000313" key="7">
    <source>
        <dbReference type="WBParaSite" id="SMUV_0001033201-mRNA-1"/>
    </source>
</evidence>
<feature type="region of interest" description="Disordered" evidence="2">
    <location>
        <begin position="134"/>
        <end position="162"/>
    </location>
</feature>
<dbReference type="AlphaFoldDB" id="A0A0N5AZA9"/>
<dbReference type="InterPro" id="IPR050164">
    <property type="entry name" value="Peptidase_C19"/>
</dbReference>
<feature type="domain" description="USP" evidence="4">
    <location>
        <begin position="368"/>
        <end position="1155"/>
    </location>
</feature>
<dbReference type="CDD" id="cd22755">
    <property type="entry name" value="OTU_CeDUB-like"/>
    <property type="match status" value="1"/>
</dbReference>
<evidence type="ECO:0000259" key="4">
    <source>
        <dbReference type="PROSITE" id="PS50235"/>
    </source>
</evidence>
<dbReference type="WBParaSite" id="SMUV_0001033201-mRNA-1">
    <property type="protein sequence ID" value="SMUV_0001033201-mRNA-1"/>
    <property type="gene ID" value="SMUV_0001033201"/>
</dbReference>
<dbReference type="GO" id="GO:0005634">
    <property type="term" value="C:nucleus"/>
    <property type="evidence" value="ECO:0007669"/>
    <property type="project" value="TreeGrafter"/>
</dbReference>
<dbReference type="InterPro" id="IPR003323">
    <property type="entry name" value="OTU_dom"/>
</dbReference>
<organism evidence="6 7">
    <name type="scientific">Syphacia muris</name>
    <dbReference type="NCBI Taxonomy" id="451379"/>
    <lineage>
        <taxon>Eukaryota</taxon>
        <taxon>Metazoa</taxon>
        <taxon>Ecdysozoa</taxon>
        <taxon>Nematoda</taxon>
        <taxon>Chromadorea</taxon>
        <taxon>Rhabditida</taxon>
        <taxon>Spirurina</taxon>
        <taxon>Oxyuridomorpha</taxon>
        <taxon>Oxyuroidea</taxon>
        <taxon>Oxyuridae</taxon>
        <taxon>Syphacia</taxon>
    </lineage>
</organism>
<dbReference type="PROSITE" id="PS00972">
    <property type="entry name" value="USP_1"/>
    <property type="match status" value="1"/>
</dbReference>
<dbReference type="InterPro" id="IPR028889">
    <property type="entry name" value="USP"/>
</dbReference>
<dbReference type="GO" id="GO:0016579">
    <property type="term" value="P:protein deubiquitination"/>
    <property type="evidence" value="ECO:0007669"/>
    <property type="project" value="InterPro"/>
</dbReference>
<dbReference type="STRING" id="451379.A0A0N5AZA9"/>
<feature type="transmembrane region" description="Helical" evidence="3">
    <location>
        <begin position="280"/>
        <end position="306"/>
    </location>
</feature>
<name>A0A0N5AZA9_9BILA</name>
<feature type="domain" description="OTU" evidence="5">
    <location>
        <begin position="921"/>
        <end position="1037"/>
    </location>
</feature>
<dbReference type="GO" id="GO:0005829">
    <property type="term" value="C:cytosol"/>
    <property type="evidence" value="ECO:0007669"/>
    <property type="project" value="TreeGrafter"/>
</dbReference>
<dbReference type="Proteomes" id="UP000046393">
    <property type="component" value="Unplaced"/>
</dbReference>
<feature type="compositionally biased region" description="Low complexity" evidence="2">
    <location>
        <begin position="138"/>
        <end position="155"/>
    </location>
</feature>
<protein>
    <submittedName>
        <fullName evidence="7">Ubiquitinyl hydrolase 1</fullName>
    </submittedName>
</protein>
<evidence type="ECO:0000313" key="6">
    <source>
        <dbReference type="Proteomes" id="UP000046393"/>
    </source>
</evidence>
<dbReference type="Gene3D" id="3.90.70.80">
    <property type="match status" value="1"/>
</dbReference>
<dbReference type="PROSITE" id="PS50802">
    <property type="entry name" value="OTU"/>
    <property type="match status" value="1"/>
</dbReference>
<dbReference type="Gene3D" id="3.90.70.10">
    <property type="entry name" value="Cysteine proteinases"/>
    <property type="match status" value="2"/>
</dbReference>